<proteinExistence type="predicted"/>
<evidence type="ECO:0000256" key="1">
    <source>
        <dbReference type="SAM" id="SignalP"/>
    </source>
</evidence>
<keyword evidence="1" id="KW-0732">Signal</keyword>
<evidence type="ECO:0000313" key="3">
    <source>
        <dbReference type="Proteomes" id="UP001159427"/>
    </source>
</evidence>
<dbReference type="SUPFAM" id="SSF57501">
    <property type="entry name" value="Cystine-knot cytokines"/>
    <property type="match status" value="1"/>
</dbReference>
<evidence type="ECO:0000313" key="2">
    <source>
        <dbReference type="EMBL" id="CAH3022383.1"/>
    </source>
</evidence>
<dbReference type="InterPro" id="IPR029034">
    <property type="entry name" value="Cystine-knot_cytokine"/>
</dbReference>
<dbReference type="Gene3D" id="2.10.90.10">
    <property type="entry name" value="Cystine-knot cytokines"/>
    <property type="match status" value="1"/>
</dbReference>
<keyword evidence="3" id="KW-1185">Reference proteome</keyword>
<organism evidence="2 3">
    <name type="scientific">Porites evermanni</name>
    <dbReference type="NCBI Taxonomy" id="104178"/>
    <lineage>
        <taxon>Eukaryota</taxon>
        <taxon>Metazoa</taxon>
        <taxon>Cnidaria</taxon>
        <taxon>Anthozoa</taxon>
        <taxon>Hexacorallia</taxon>
        <taxon>Scleractinia</taxon>
        <taxon>Fungiina</taxon>
        <taxon>Poritidae</taxon>
        <taxon>Porites</taxon>
    </lineage>
</organism>
<dbReference type="PANTHER" id="PTHR39940">
    <property type="entry name" value="PROTHORACICOTROPIC HORMONE, ISOFORM F"/>
    <property type="match status" value="1"/>
</dbReference>
<name>A0ABN8M1U4_9CNID</name>
<feature type="chain" id="PRO_5045665643" evidence="1">
    <location>
        <begin position="25"/>
        <end position="196"/>
    </location>
</feature>
<dbReference type="EMBL" id="CALNXI010000217">
    <property type="protein sequence ID" value="CAH3022383.1"/>
    <property type="molecule type" value="Genomic_DNA"/>
</dbReference>
<protein>
    <submittedName>
        <fullName evidence="2">Uncharacterized protein</fullName>
    </submittedName>
</protein>
<sequence>MKDAQMRMTKQNMLWFFLITGLFALTLKSAGGASVYSLVSKTPDRDCQPVKRDLLRLQLGNGYNQRYMAMDDNDLRHKTKQSLFVDEKHANDVKNVSKRSLVQSTDPTIQWTCQTTKTWLDLGANFFPRHVRSVTCSTSKCWYQHFQCRPKNYTIEVLKKKDGVCLRVYSRTGRPRWQDFWEPIDYQITVGCECGH</sequence>
<dbReference type="Proteomes" id="UP001159427">
    <property type="component" value="Unassembled WGS sequence"/>
</dbReference>
<gene>
    <name evidence="2" type="ORF">PEVE_00015234</name>
</gene>
<feature type="signal peptide" evidence="1">
    <location>
        <begin position="1"/>
        <end position="24"/>
    </location>
</feature>
<comment type="caution">
    <text evidence="2">The sequence shown here is derived from an EMBL/GenBank/DDBJ whole genome shotgun (WGS) entry which is preliminary data.</text>
</comment>
<dbReference type="InterPro" id="IPR052876">
    <property type="entry name" value="Insect_Hormone_Regulators"/>
</dbReference>
<reference evidence="2 3" key="1">
    <citation type="submission" date="2022-05" db="EMBL/GenBank/DDBJ databases">
        <authorList>
            <consortium name="Genoscope - CEA"/>
            <person name="William W."/>
        </authorList>
    </citation>
    <scope>NUCLEOTIDE SEQUENCE [LARGE SCALE GENOMIC DNA]</scope>
</reference>
<accession>A0ABN8M1U4</accession>
<dbReference type="PANTHER" id="PTHR39940:SF1">
    <property type="entry name" value="PROTHORACICOTROPIC HORMONE, ISOFORM F"/>
    <property type="match status" value="1"/>
</dbReference>